<evidence type="ECO:0000313" key="2">
    <source>
        <dbReference type="Proteomes" id="UP000324800"/>
    </source>
</evidence>
<evidence type="ECO:0000313" key="1">
    <source>
        <dbReference type="EMBL" id="KAA6365123.1"/>
    </source>
</evidence>
<accession>A0A5J4U4B0</accession>
<protein>
    <submittedName>
        <fullName evidence="1">Uncharacterized protein</fullName>
    </submittedName>
</protein>
<sequence>QQRSSIFSDDEINGYNNLMSRARTQRYGTFNTFSEEDFPDVSVLRTDEDTK</sequence>
<comment type="caution">
    <text evidence="1">The sequence shown here is derived from an EMBL/GenBank/DDBJ whole genome shotgun (WGS) entry which is preliminary data.</text>
</comment>
<dbReference type="OrthoDB" id="302966at2759"/>
<name>A0A5J4U4B0_9EUKA</name>
<dbReference type="EMBL" id="SNRW01020803">
    <property type="protein sequence ID" value="KAA6365123.1"/>
    <property type="molecule type" value="Genomic_DNA"/>
</dbReference>
<dbReference type="AlphaFoldDB" id="A0A5J4U4B0"/>
<organism evidence="1 2">
    <name type="scientific">Streblomastix strix</name>
    <dbReference type="NCBI Taxonomy" id="222440"/>
    <lineage>
        <taxon>Eukaryota</taxon>
        <taxon>Metamonada</taxon>
        <taxon>Preaxostyla</taxon>
        <taxon>Oxymonadida</taxon>
        <taxon>Streblomastigidae</taxon>
        <taxon>Streblomastix</taxon>
    </lineage>
</organism>
<reference evidence="1 2" key="1">
    <citation type="submission" date="2019-03" db="EMBL/GenBank/DDBJ databases">
        <title>Single cell metagenomics reveals metabolic interactions within the superorganism composed of flagellate Streblomastix strix and complex community of Bacteroidetes bacteria on its surface.</title>
        <authorList>
            <person name="Treitli S.C."/>
            <person name="Kolisko M."/>
            <person name="Husnik F."/>
            <person name="Keeling P."/>
            <person name="Hampl V."/>
        </authorList>
    </citation>
    <scope>NUCLEOTIDE SEQUENCE [LARGE SCALE GENOMIC DNA]</scope>
    <source>
        <strain evidence="1">ST1C</strain>
    </source>
</reference>
<gene>
    <name evidence="1" type="ORF">EZS28_039349</name>
</gene>
<proteinExistence type="predicted"/>
<feature type="non-terminal residue" evidence="1">
    <location>
        <position position="1"/>
    </location>
</feature>
<dbReference type="Proteomes" id="UP000324800">
    <property type="component" value="Unassembled WGS sequence"/>
</dbReference>